<dbReference type="SUPFAM" id="SSF81606">
    <property type="entry name" value="PP2C-like"/>
    <property type="match status" value="1"/>
</dbReference>
<dbReference type="InterPro" id="IPR011006">
    <property type="entry name" value="CheY-like_superfamily"/>
</dbReference>
<dbReference type="SMART" id="SM00448">
    <property type="entry name" value="REC"/>
    <property type="match status" value="1"/>
</dbReference>
<dbReference type="AlphaFoldDB" id="A0A1H8EXB2"/>
<feature type="domain" description="Response regulatory" evidence="3">
    <location>
        <begin position="22"/>
        <end position="138"/>
    </location>
</feature>
<dbReference type="InterPro" id="IPR001932">
    <property type="entry name" value="PPM-type_phosphatase-like_dom"/>
</dbReference>
<keyword evidence="1" id="KW-0378">Hydrolase</keyword>
<reference evidence="5" key="1">
    <citation type="submission" date="2016-10" db="EMBL/GenBank/DDBJ databases">
        <authorList>
            <person name="Varghese N."/>
            <person name="Submissions S."/>
        </authorList>
    </citation>
    <scope>NUCLEOTIDE SEQUENCE [LARGE SCALE GENOMIC DNA]</scope>
    <source>
        <strain evidence="5">DSM 26893</strain>
    </source>
</reference>
<dbReference type="Pfam" id="PF07228">
    <property type="entry name" value="SpoIIE"/>
    <property type="match status" value="1"/>
</dbReference>
<keyword evidence="2" id="KW-0597">Phosphoprotein</keyword>
<dbReference type="Gene3D" id="3.60.40.10">
    <property type="entry name" value="PPM-type phosphatase domain"/>
    <property type="match status" value="1"/>
</dbReference>
<evidence type="ECO:0000256" key="1">
    <source>
        <dbReference type="ARBA" id="ARBA00022801"/>
    </source>
</evidence>
<keyword evidence="5" id="KW-1185">Reference proteome</keyword>
<evidence type="ECO:0000313" key="4">
    <source>
        <dbReference type="EMBL" id="SEN24099.1"/>
    </source>
</evidence>
<dbReference type="SUPFAM" id="SSF52172">
    <property type="entry name" value="CheY-like"/>
    <property type="match status" value="1"/>
</dbReference>
<dbReference type="RefSeq" id="WP_236736996.1">
    <property type="nucleotide sequence ID" value="NZ_FOCM01000003.1"/>
</dbReference>
<dbReference type="InterPro" id="IPR052016">
    <property type="entry name" value="Bact_Sigma-Reg"/>
</dbReference>
<feature type="modified residue" description="4-aspartylphosphate" evidence="2">
    <location>
        <position position="71"/>
    </location>
</feature>
<evidence type="ECO:0000259" key="3">
    <source>
        <dbReference type="PROSITE" id="PS50110"/>
    </source>
</evidence>
<proteinExistence type="predicted"/>
<accession>A0A1H8EXB2</accession>
<organism evidence="4 5">
    <name type="scientific">Palleronia pelagia</name>
    <dbReference type="NCBI Taxonomy" id="387096"/>
    <lineage>
        <taxon>Bacteria</taxon>
        <taxon>Pseudomonadati</taxon>
        <taxon>Pseudomonadota</taxon>
        <taxon>Alphaproteobacteria</taxon>
        <taxon>Rhodobacterales</taxon>
        <taxon>Roseobacteraceae</taxon>
        <taxon>Palleronia</taxon>
    </lineage>
</organism>
<dbReference type="PROSITE" id="PS50110">
    <property type="entry name" value="RESPONSE_REGULATORY"/>
    <property type="match status" value="1"/>
</dbReference>
<evidence type="ECO:0000313" key="5">
    <source>
        <dbReference type="Proteomes" id="UP000199372"/>
    </source>
</evidence>
<dbReference type="InterPro" id="IPR036457">
    <property type="entry name" value="PPM-type-like_dom_sf"/>
</dbReference>
<dbReference type="PANTHER" id="PTHR43156">
    <property type="entry name" value="STAGE II SPORULATION PROTEIN E-RELATED"/>
    <property type="match status" value="1"/>
</dbReference>
<dbReference type="Gene3D" id="3.40.50.2300">
    <property type="match status" value="1"/>
</dbReference>
<dbReference type="GO" id="GO:0016791">
    <property type="term" value="F:phosphatase activity"/>
    <property type="evidence" value="ECO:0007669"/>
    <property type="project" value="TreeGrafter"/>
</dbReference>
<gene>
    <name evidence="4" type="ORF">SAMN04488011_103134</name>
</gene>
<name>A0A1H8EXB2_9RHOB</name>
<dbReference type="EMBL" id="FOCM01000003">
    <property type="protein sequence ID" value="SEN24099.1"/>
    <property type="molecule type" value="Genomic_DNA"/>
</dbReference>
<dbReference type="InterPro" id="IPR001789">
    <property type="entry name" value="Sig_transdc_resp-reg_receiver"/>
</dbReference>
<dbReference type="Pfam" id="PF00072">
    <property type="entry name" value="Response_reg"/>
    <property type="match status" value="1"/>
</dbReference>
<dbReference type="Proteomes" id="UP000199372">
    <property type="component" value="Unassembled WGS sequence"/>
</dbReference>
<dbReference type="GO" id="GO:0000160">
    <property type="term" value="P:phosphorelay signal transduction system"/>
    <property type="evidence" value="ECO:0007669"/>
    <property type="project" value="InterPro"/>
</dbReference>
<evidence type="ECO:0000256" key="2">
    <source>
        <dbReference type="PROSITE-ProRule" id="PRU00169"/>
    </source>
</evidence>
<protein>
    <submittedName>
        <fullName evidence="4">Serine phosphatase RsbU, regulator of sigma subunit</fullName>
    </submittedName>
</protein>
<dbReference type="SMART" id="SM00331">
    <property type="entry name" value="PP2C_SIG"/>
    <property type="match status" value="1"/>
</dbReference>
<dbReference type="PANTHER" id="PTHR43156:SF2">
    <property type="entry name" value="STAGE II SPORULATION PROTEIN E"/>
    <property type="match status" value="1"/>
</dbReference>
<sequence>MPKEATRPANEGLTPPRRPTLTLLIVDDSRLHRRMLASSLSGSEYRVIEAGSAEEALILCRTDPPDIILSDWMMPGLSGLDLCARVRSFGDDRYVYFIVLTAKRGKDEIAMALQTGADDFLTKPVSPDELLARLHAAARVVRIERELVLRSREACRAASDLQRLNDALNRDLAEARKLQMSLVPRSSARLAGGSVSYLLQPSGPVGGDLVGGFPISDTRHGVFSLDISGHGVASALVAARVSGWLTGGDPGKNVALERRGGRVAMRRPDMICARLNRMFLSEFQTDHYATMILAEVDFDSGRVDLCQAGHPHPILVRADGGLSPVGQGGMPVGLVEDAAFETVSVSLLPGDRLLIHSDGVTECPDPGGGLLGEDGLARLLARHWRTPGRGLLKALRGELAALLEGGDPPDDVSMAVIDRAPA</sequence>